<evidence type="ECO:0000256" key="1">
    <source>
        <dbReference type="ARBA" id="ARBA00003540"/>
    </source>
</evidence>
<evidence type="ECO:0000256" key="8">
    <source>
        <dbReference type="ARBA" id="ARBA00022692"/>
    </source>
</evidence>
<evidence type="ECO:0000256" key="10">
    <source>
        <dbReference type="ARBA" id="ARBA00022989"/>
    </source>
</evidence>
<protein>
    <submittedName>
        <fullName evidence="14">Biopolymer transporter ExbD</fullName>
    </submittedName>
</protein>
<comment type="subunit">
    <text evidence="4">The accessory proteins ExbB and ExbD seem to form a complex with TonB.</text>
</comment>
<proteinExistence type="inferred from homology"/>
<evidence type="ECO:0000256" key="9">
    <source>
        <dbReference type="ARBA" id="ARBA00022927"/>
    </source>
</evidence>
<dbReference type="EMBL" id="JAMSHT010000001">
    <property type="protein sequence ID" value="MCM8556456.1"/>
    <property type="molecule type" value="Genomic_DNA"/>
</dbReference>
<dbReference type="Pfam" id="PF02472">
    <property type="entry name" value="ExbD"/>
    <property type="match status" value="1"/>
</dbReference>
<keyword evidence="9 12" id="KW-0653">Protein transport</keyword>
<keyword evidence="11 13" id="KW-0472">Membrane</keyword>
<evidence type="ECO:0000256" key="5">
    <source>
        <dbReference type="ARBA" id="ARBA00022448"/>
    </source>
</evidence>
<name>A0A9X2EGX6_9SPHN</name>
<keyword evidence="5 12" id="KW-0813">Transport</keyword>
<sequence length="163" mass="17527">MGMSVGMDQSGEDIPMSDINTTPLVDVMLVLLIIFLIAVPVVLETVPVRLPTVQYEATETKPENVNLSVQGGPGGTCEVYWDVTPVTSEELLERAVERLEEAIDAAGGVQNITEDNLPEAHIRGDIDTPYKCIGGAIFTMQRAGFARVGFISEPPAGSNVQRL</sequence>
<keyword evidence="15" id="KW-1185">Reference proteome</keyword>
<keyword evidence="7" id="KW-0997">Cell inner membrane</keyword>
<evidence type="ECO:0000256" key="3">
    <source>
        <dbReference type="ARBA" id="ARBA00005811"/>
    </source>
</evidence>
<keyword evidence="8 12" id="KW-0812">Transmembrane</keyword>
<comment type="caution">
    <text evidence="14">The sequence shown here is derived from an EMBL/GenBank/DDBJ whole genome shotgun (WGS) entry which is preliminary data.</text>
</comment>
<dbReference type="GO" id="GO:0005886">
    <property type="term" value="C:plasma membrane"/>
    <property type="evidence" value="ECO:0007669"/>
    <property type="project" value="UniProtKB-SubCell"/>
</dbReference>
<evidence type="ECO:0000313" key="14">
    <source>
        <dbReference type="EMBL" id="MCM8556456.1"/>
    </source>
</evidence>
<evidence type="ECO:0000256" key="6">
    <source>
        <dbReference type="ARBA" id="ARBA00022475"/>
    </source>
</evidence>
<evidence type="ECO:0000256" key="13">
    <source>
        <dbReference type="SAM" id="Phobius"/>
    </source>
</evidence>
<dbReference type="PANTHER" id="PTHR30558">
    <property type="entry name" value="EXBD MEMBRANE COMPONENT OF PMF-DRIVEN MACROMOLECULE IMPORT SYSTEM"/>
    <property type="match status" value="1"/>
</dbReference>
<evidence type="ECO:0000256" key="12">
    <source>
        <dbReference type="RuleBase" id="RU003879"/>
    </source>
</evidence>
<dbReference type="RefSeq" id="WP_252111674.1">
    <property type="nucleotide sequence ID" value="NZ_JAMSHT010000001.1"/>
</dbReference>
<evidence type="ECO:0000256" key="4">
    <source>
        <dbReference type="ARBA" id="ARBA00011471"/>
    </source>
</evidence>
<comment type="similarity">
    <text evidence="3 12">Belongs to the ExbD/TolR family.</text>
</comment>
<feature type="transmembrane region" description="Helical" evidence="13">
    <location>
        <begin position="24"/>
        <end position="43"/>
    </location>
</feature>
<evidence type="ECO:0000256" key="7">
    <source>
        <dbReference type="ARBA" id="ARBA00022519"/>
    </source>
</evidence>
<dbReference type="PANTHER" id="PTHR30558:SF12">
    <property type="entry name" value="BIOPOLYMER TRANSPORT PROTEIN EXBD"/>
    <property type="match status" value="1"/>
</dbReference>
<organism evidence="14 15">
    <name type="scientific">Sphingomicrobium sediminis</name>
    <dbReference type="NCBI Taxonomy" id="2950949"/>
    <lineage>
        <taxon>Bacteria</taxon>
        <taxon>Pseudomonadati</taxon>
        <taxon>Pseudomonadota</taxon>
        <taxon>Alphaproteobacteria</taxon>
        <taxon>Sphingomonadales</taxon>
        <taxon>Sphingomonadaceae</taxon>
        <taxon>Sphingomicrobium</taxon>
    </lineage>
</organism>
<evidence type="ECO:0000256" key="11">
    <source>
        <dbReference type="ARBA" id="ARBA00023136"/>
    </source>
</evidence>
<dbReference type="Proteomes" id="UP001155128">
    <property type="component" value="Unassembled WGS sequence"/>
</dbReference>
<keyword evidence="10 13" id="KW-1133">Transmembrane helix</keyword>
<keyword evidence="6" id="KW-1003">Cell membrane</keyword>
<gene>
    <name evidence="14" type="ORF">NDO55_01310</name>
</gene>
<evidence type="ECO:0000313" key="15">
    <source>
        <dbReference type="Proteomes" id="UP001155128"/>
    </source>
</evidence>
<dbReference type="GO" id="GO:0015031">
    <property type="term" value="P:protein transport"/>
    <property type="evidence" value="ECO:0007669"/>
    <property type="project" value="UniProtKB-KW"/>
</dbReference>
<reference evidence="14" key="1">
    <citation type="submission" date="2022-06" db="EMBL/GenBank/DDBJ databases">
        <title>Sphingomicrobium sedimins sp. nov., a marine bacterium isolated from tidal flat.</title>
        <authorList>
            <person name="Kim C.-H."/>
            <person name="Yoo Y."/>
            <person name="Kim J.-J."/>
        </authorList>
    </citation>
    <scope>NUCLEOTIDE SEQUENCE</scope>
    <source>
        <strain evidence="14">GRR-S6-50</strain>
    </source>
</reference>
<dbReference type="GO" id="GO:0022857">
    <property type="term" value="F:transmembrane transporter activity"/>
    <property type="evidence" value="ECO:0007669"/>
    <property type="project" value="InterPro"/>
</dbReference>
<accession>A0A9X2EGX6</accession>
<comment type="function">
    <text evidence="1">Involved in the TonB-dependent energy-dependent transport of various receptor-bound substrates.</text>
</comment>
<dbReference type="AlphaFoldDB" id="A0A9X2EGX6"/>
<comment type="subcellular location">
    <subcellularLocation>
        <location evidence="2">Cell inner membrane</location>
        <topology evidence="2">Single-pass type II membrane protein</topology>
    </subcellularLocation>
    <subcellularLocation>
        <location evidence="12">Cell membrane</location>
        <topology evidence="12">Single-pass type II membrane protein</topology>
    </subcellularLocation>
</comment>
<dbReference type="InterPro" id="IPR003400">
    <property type="entry name" value="ExbD"/>
</dbReference>
<evidence type="ECO:0000256" key="2">
    <source>
        <dbReference type="ARBA" id="ARBA00004249"/>
    </source>
</evidence>